<organism evidence="2 3">
    <name type="scientific">Takifugu flavidus</name>
    <name type="common">sansaifugu</name>
    <dbReference type="NCBI Taxonomy" id="433684"/>
    <lineage>
        <taxon>Eukaryota</taxon>
        <taxon>Metazoa</taxon>
        <taxon>Chordata</taxon>
        <taxon>Craniata</taxon>
        <taxon>Vertebrata</taxon>
        <taxon>Euteleostomi</taxon>
        <taxon>Actinopterygii</taxon>
        <taxon>Neopterygii</taxon>
        <taxon>Teleostei</taxon>
        <taxon>Neoteleostei</taxon>
        <taxon>Acanthomorphata</taxon>
        <taxon>Eupercaria</taxon>
        <taxon>Tetraodontiformes</taxon>
        <taxon>Tetradontoidea</taxon>
        <taxon>Tetraodontidae</taxon>
        <taxon>Takifugu</taxon>
    </lineage>
</organism>
<feature type="compositionally biased region" description="Low complexity" evidence="1">
    <location>
        <begin position="24"/>
        <end position="45"/>
    </location>
</feature>
<dbReference type="AlphaFoldDB" id="A0A5C6NTX0"/>
<evidence type="ECO:0000256" key="1">
    <source>
        <dbReference type="SAM" id="MobiDB-lite"/>
    </source>
</evidence>
<evidence type="ECO:0000313" key="2">
    <source>
        <dbReference type="EMBL" id="TWW70455.1"/>
    </source>
</evidence>
<sequence>MAPGLKARVRPGCDSAPARLSIHGSSSSISGRGSTRTRTRSSPSSCRLHTPVFGEKPPRAIGLLMETGDQNFRKKENPFLIWFLSRFGSRMVTLRGADELERCKQTWTC</sequence>
<comment type="caution">
    <text evidence="2">The sequence shown here is derived from an EMBL/GenBank/DDBJ whole genome shotgun (WGS) entry which is preliminary data.</text>
</comment>
<reference evidence="2 3" key="1">
    <citation type="submission" date="2019-04" db="EMBL/GenBank/DDBJ databases">
        <title>Chromosome genome assembly for Takifugu flavidus.</title>
        <authorList>
            <person name="Xiao S."/>
        </authorList>
    </citation>
    <scope>NUCLEOTIDE SEQUENCE [LARGE SCALE GENOMIC DNA]</scope>
    <source>
        <strain evidence="2">HTHZ2018</strain>
        <tissue evidence="2">Muscle</tissue>
    </source>
</reference>
<proteinExistence type="predicted"/>
<gene>
    <name evidence="2" type="ORF">D4764_18G0012610</name>
</gene>
<protein>
    <submittedName>
        <fullName evidence="2">Uncharacterized protein</fullName>
    </submittedName>
</protein>
<dbReference type="Proteomes" id="UP000324091">
    <property type="component" value="Chromosome 18"/>
</dbReference>
<feature type="region of interest" description="Disordered" evidence="1">
    <location>
        <begin position="1"/>
        <end position="51"/>
    </location>
</feature>
<dbReference type="EMBL" id="RHFK02000010">
    <property type="protein sequence ID" value="TWW70455.1"/>
    <property type="molecule type" value="Genomic_DNA"/>
</dbReference>
<accession>A0A5C6NTX0</accession>
<keyword evidence="3" id="KW-1185">Reference proteome</keyword>
<name>A0A5C6NTX0_9TELE</name>
<evidence type="ECO:0000313" key="3">
    <source>
        <dbReference type="Proteomes" id="UP000324091"/>
    </source>
</evidence>